<dbReference type="EMBL" id="AQQO01000021">
    <property type="protein sequence ID" value="EON89991.1"/>
    <property type="molecule type" value="Genomic_DNA"/>
</dbReference>
<evidence type="ECO:0000313" key="11">
    <source>
        <dbReference type="EMBL" id="EON89991.1"/>
    </source>
</evidence>
<comment type="subunit">
    <text evidence="10">The complex is composed of six subunits: RnfA, RnfB, RnfC, RnfD, RnfE and RnfG.</text>
</comment>
<dbReference type="STRING" id="703.SAMEA2665130_01299"/>
<feature type="transmembrane region" description="Helical" evidence="10">
    <location>
        <begin position="268"/>
        <end position="286"/>
    </location>
</feature>
<evidence type="ECO:0000256" key="5">
    <source>
        <dbReference type="ARBA" id="ARBA00022692"/>
    </source>
</evidence>
<sequence length="348" mass="37879">MVFKIASSPYTHNHRSTNVIMRQVMLACIPGVAAQCYFFGWGNLIQILLAIMVAVLAESAVLLLRKKPVWKTLQDSTAALTGLLLGICIPPLAPWWIIVIGTLFAIIIAKQLYGGLGQNLFNPAMVGYVVLLISFPVQMTSWLPVLGLQSEPVSFMDCLNVIFTGHTGEGNTLHQLMLDIDGVTQATPLDTLKTSLKNGLTAHEIMQKPIFGSFAGLGWMWVNIGFLLGGLYLLYRKTIQWMIPVSFLLTLTIASTIGWLVAPDASGTSLFELFSGATMFGAFFIATDPVTASTTFRGRLIFGAVVGLMVYLIRTLGGYPDGVAFGVLIANMAVPLIDHYTQPRVYGR</sequence>
<keyword evidence="5 10" id="KW-0812">Transmembrane</keyword>
<keyword evidence="1 10" id="KW-0813">Transport</keyword>
<dbReference type="HOGENOM" id="CLU_042020_0_0_6"/>
<dbReference type="OrthoDB" id="9776359at2"/>
<dbReference type="NCBIfam" id="NF002011">
    <property type="entry name" value="PRK00816.1"/>
    <property type="match status" value="1"/>
</dbReference>
<dbReference type="RefSeq" id="WP_010861768.1">
    <property type="nucleotide sequence ID" value="NZ_KB944507.1"/>
</dbReference>
<feature type="transmembrane region" description="Helical" evidence="10">
    <location>
        <begin position="210"/>
        <end position="234"/>
    </location>
</feature>
<feature type="transmembrane region" description="Helical" evidence="10">
    <location>
        <begin position="20"/>
        <end position="40"/>
    </location>
</feature>
<evidence type="ECO:0000256" key="2">
    <source>
        <dbReference type="ARBA" id="ARBA00022553"/>
    </source>
</evidence>
<keyword evidence="3 10" id="KW-0285">Flavoprotein</keyword>
<dbReference type="Proteomes" id="UP000014012">
    <property type="component" value="Unassembled WGS sequence"/>
</dbReference>
<name>R8AUJ4_PLESH</name>
<keyword evidence="7 10" id="KW-0249">Electron transport</keyword>
<keyword evidence="2 10" id="KW-0597">Phosphoprotein</keyword>
<comment type="cofactor">
    <cofactor evidence="10">
        <name>FMN</name>
        <dbReference type="ChEBI" id="CHEBI:58210"/>
    </cofactor>
</comment>
<dbReference type="GO" id="GO:0055085">
    <property type="term" value="P:transmembrane transport"/>
    <property type="evidence" value="ECO:0007669"/>
    <property type="project" value="InterPro"/>
</dbReference>
<feature type="transmembrane region" description="Helical" evidence="10">
    <location>
        <begin position="47"/>
        <end position="64"/>
    </location>
</feature>
<dbReference type="HAMAP" id="MF_00462">
    <property type="entry name" value="RsxD_RnfD"/>
    <property type="match status" value="1"/>
</dbReference>
<evidence type="ECO:0000313" key="12">
    <source>
        <dbReference type="Proteomes" id="UP000014012"/>
    </source>
</evidence>
<evidence type="ECO:0000256" key="6">
    <source>
        <dbReference type="ARBA" id="ARBA00022967"/>
    </source>
</evidence>
<protein>
    <recommendedName>
        <fullName evidence="10">Ion-translocating oxidoreductase complex subunit D</fullName>
        <ecNumber evidence="10">7.-.-.-</ecNumber>
    </recommendedName>
    <alternativeName>
        <fullName evidence="10">Rnf electron transport complex subunit D</fullName>
    </alternativeName>
</protein>
<gene>
    <name evidence="10 11" type="primary">rnfD</name>
    <name evidence="11" type="ORF">PLESHI_00642</name>
</gene>
<dbReference type="GO" id="GO:0005886">
    <property type="term" value="C:plasma membrane"/>
    <property type="evidence" value="ECO:0007669"/>
    <property type="project" value="UniProtKB-SubCell"/>
</dbReference>
<dbReference type="PANTHER" id="PTHR30578">
    <property type="entry name" value="ELECTRON TRANSPORT COMPLEX PROTEIN RNFD"/>
    <property type="match status" value="1"/>
</dbReference>
<comment type="caution">
    <text evidence="11">The sequence shown here is derived from an EMBL/GenBank/DDBJ whole genome shotgun (WGS) entry which is preliminary data.</text>
</comment>
<feature type="modified residue" description="FMN phosphoryl threonine" evidence="10">
    <location>
        <position position="187"/>
    </location>
</feature>
<keyword evidence="9 10" id="KW-0472">Membrane</keyword>
<keyword evidence="10" id="KW-1003">Cell membrane</keyword>
<keyword evidence="12" id="KW-1185">Reference proteome</keyword>
<keyword evidence="8 10" id="KW-1133">Transmembrane helix</keyword>
<dbReference type="PANTHER" id="PTHR30578:SF0">
    <property type="entry name" value="ION-TRANSLOCATING OXIDOREDUCTASE COMPLEX SUBUNIT D"/>
    <property type="match status" value="1"/>
</dbReference>
<dbReference type="EC" id="7.-.-.-" evidence="10"/>
<dbReference type="InterPro" id="IPR011303">
    <property type="entry name" value="RnfD_bac"/>
</dbReference>
<feature type="transmembrane region" description="Helical" evidence="10">
    <location>
        <begin position="298"/>
        <end position="317"/>
    </location>
</feature>
<comment type="subcellular location">
    <subcellularLocation>
        <location evidence="10">Cell inner membrane</location>
        <topology evidence="10">Multi-pass membrane protein</topology>
    </subcellularLocation>
</comment>
<dbReference type="PATRIC" id="fig|1315976.3.peg.103"/>
<dbReference type="GO" id="GO:0022900">
    <property type="term" value="P:electron transport chain"/>
    <property type="evidence" value="ECO:0007669"/>
    <property type="project" value="UniProtKB-UniRule"/>
</dbReference>
<accession>R8AUJ4</accession>
<dbReference type="InterPro" id="IPR004338">
    <property type="entry name" value="NqrB/RnfD"/>
</dbReference>
<evidence type="ECO:0000256" key="4">
    <source>
        <dbReference type="ARBA" id="ARBA00022643"/>
    </source>
</evidence>
<keyword evidence="6 10" id="KW-1278">Translocase</keyword>
<feature type="transmembrane region" description="Helical" evidence="10">
    <location>
        <begin position="241"/>
        <end position="262"/>
    </location>
</feature>
<comment type="similarity">
    <text evidence="10">Belongs to the NqrB/RnfD family.</text>
</comment>
<feature type="transmembrane region" description="Helical" evidence="10">
    <location>
        <begin position="84"/>
        <end position="108"/>
    </location>
</feature>
<keyword evidence="4 10" id="KW-0288">FMN</keyword>
<evidence type="ECO:0000256" key="9">
    <source>
        <dbReference type="ARBA" id="ARBA00023136"/>
    </source>
</evidence>
<evidence type="ECO:0000256" key="8">
    <source>
        <dbReference type="ARBA" id="ARBA00022989"/>
    </source>
</evidence>
<evidence type="ECO:0000256" key="3">
    <source>
        <dbReference type="ARBA" id="ARBA00022630"/>
    </source>
</evidence>
<feature type="transmembrane region" description="Helical" evidence="10">
    <location>
        <begin position="120"/>
        <end position="139"/>
    </location>
</feature>
<evidence type="ECO:0000256" key="1">
    <source>
        <dbReference type="ARBA" id="ARBA00022448"/>
    </source>
</evidence>
<dbReference type="NCBIfam" id="TIGR01946">
    <property type="entry name" value="rnfD"/>
    <property type="match status" value="1"/>
</dbReference>
<evidence type="ECO:0000256" key="10">
    <source>
        <dbReference type="HAMAP-Rule" id="MF_00462"/>
    </source>
</evidence>
<proteinExistence type="inferred from homology"/>
<keyword evidence="10" id="KW-0997">Cell inner membrane</keyword>
<comment type="function">
    <text evidence="10">Part of a membrane-bound complex that couples electron transfer with translocation of ions across the membrane.</text>
</comment>
<dbReference type="Pfam" id="PF03116">
    <property type="entry name" value="NQR2_RnfD_RnfE"/>
    <property type="match status" value="1"/>
</dbReference>
<reference evidence="11 12" key="1">
    <citation type="journal article" date="2013" name="Genome Announc.">
        <title>Genome Sequence of Plesiomonas shigelloides Strain 302-73 (Serotype O1).</title>
        <authorList>
            <person name="Pique N."/>
            <person name="Aquilini E."/>
            <person name="Alioto T."/>
            <person name="Minana-Galbis D."/>
            <person name="Tomas J.M."/>
        </authorList>
    </citation>
    <scope>NUCLEOTIDE SEQUENCE [LARGE SCALE GENOMIC DNA]</scope>
    <source>
        <strain evidence="11 12">302-73</strain>
    </source>
</reference>
<dbReference type="AlphaFoldDB" id="R8AUJ4"/>
<organism evidence="11 12">
    <name type="scientific">Plesiomonas shigelloides 302-73</name>
    <dbReference type="NCBI Taxonomy" id="1315976"/>
    <lineage>
        <taxon>Bacteria</taxon>
        <taxon>Pseudomonadati</taxon>
        <taxon>Pseudomonadota</taxon>
        <taxon>Gammaproteobacteria</taxon>
        <taxon>Enterobacterales</taxon>
        <taxon>Enterobacteriaceae</taxon>
        <taxon>Plesiomonas</taxon>
    </lineage>
</organism>
<evidence type="ECO:0000256" key="7">
    <source>
        <dbReference type="ARBA" id="ARBA00022982"/>
    </source>
</evidence>